<keyword evidence="5" id="KW-1015">Disulfide bond</keyword>
<keyword evidence="7 9" id="KW-0326">Glycosidase</keyword>
<protein>
    <recommendedName>
        <fullName evidence="11">P-type domain-containing protein</fullName>
    </recommendedName>
</protein>
<feature type="domain" description="P-type" evidence="11">
    <location>
        <begin position="72"/>
        <end position="126"/>
    </location>
</feature>
<dbReference type="InterPro" id="IPR030458">
    <property type="entry name" value="Glyco_hydro_31_AS"/>
</dbReference>
<dbReference type="InterPro" id="IPR013780">
    <property type="entry name" value="Glyco_hydro_b"/>
</dbReference>
<evidence type="ECO:0000256" key="7">
    <source>
        <dbReference type="ARBA" id="ARBA00023295"/>
    </source>
</evidence>
<comment type="subcellular location">
    <subcellularLocation>
        <location evidence="1">Endomembrane system</location>
    </subcellularLocation>
</comment>
<dbReference type="PROSITE" id="PS00129">
    <property type="entry name" value="GLYCOSYL_HYDROL_F31_1"/>
    <property type="match status" value="1"/>
</dbReference>
<keyword evidence="3 9" id="KW-0378">Hydrolase</keyword>
<dbReference type="PROSITE" id="PS51448">
    <property type="entry name" value="P_TREFOIL_2"/>
    <property type="match status" value="1"/>
</dbReference>
<dbReference type="EMBL" id="CAXIEN010000080">
    <property type="protein sequence ID" value="CAL1274837.1"/>
    <property type="molecule type" value="Genomic_DNA"/>
</dbReference>
<keyword evidence="6" id="KW-0325">Glycoprotein</keyword>
<dbReference type="GO" id="GO:0005975">
    <property type="term" value="P:carbohydrate metabolic process"/>
    <property type="evidence" value="ECO:0007669"/>
    <property type="project" value="InterPro"/>
</dbReference>
<dbReference type="InterPro" id="IPR048395">
    <property type="entry name" value="Glyco_hydro_31_C"/>
</dbReference>
<comment type="caution">
    <text evidence="8">Lacks conserved residue(s) required for the propagation of feature annotation.</text>
</comment>
<dbReference type="InterPro" id="IPR017853">
    <property type="entry name" value="GH"/>
</dbReference>
<dbReference type="Gene3D" id="4.10.110.10">
    <property type="entry name" value="Spasmolytic Protein, domain 1"/>
    <property type="match status" value="1"/>
</dbReference>
<dbReference type="InterPro" id="IPR025887">
    <property type="entry name" value="Glyco_hydro_31_N_dom"/>
</dbReference>
<evidence type="ECO:0000256" key="6">
    <source>
        <dbReference type="ARBA" id="ARBA00023180"/>
    </source>
</evidence>
<keyword evidence="10" id="KW-1133">Transmembrane helix</keyword>
<dbReference type="InterPro" id="IPR000322">
    <property type="entry name" value="Glyco_hydro_31_TIM"/>
</dbReference>
<evidence type="ECO:0000256" key="10">
    <source>
        <dbReference type="SAM" id="Phobius"/>
    </source>
</evidence>
<dbReference type="SUPFAM" id="SSF74650">
    <property type="entry name" value="Galactose mutarotase-like"/>
    <property type="match status" value="1"/>
</dbReference>
<keyword evidence="13" id="KW-1185">Reference proteome</keyword>
<dbReference type="Proteomes" id="UP001497382">
    <property type="component" value="Unassembled WGS sequence"/>
</dbReference>
<evidence type="ECO:0000256" key="3">
    <source>
        <dbReference type="ARBA" id="ARBA00022801"/>
    </source>
</evidence>
<name>A0AAV1ZSQ4_9ARAC</name>
<comment type="similarity">
    <text evidence="2 9">Belongs to the glycosyl hydrolase 31 family.</text>
</comment>
<dbReference type="Gene3D" id="2.60.40.1760">
    <property type="entry name" value="glycosyl hydrolase (family 31)"/>
    <property type="match status" value="1"/>
</dbReference>
<dbReference type="CDD" id="cd06602">
    <property type="entry name" value="GH31_MGAM_SI_GAA"/>
    <property type="match status" value="1"/>
</dbReference>
<evidence type="ECO:0000313" key="13">
    <source>
        <dbReference type="Proteomes" id="UP001497382"/>
    </source>
</evidence>
<dbReference type="Pfam" id="PF01055">
    <property type="entry name" value="Glyco_hydro_31_2nd"/>
    <property type="match status" value="1"/>
</dbReference>
<dbReference type="GO" id="GO:0012505">
    <property type="term" value="C:endomembrane system"/>
    <property type="evidence" value="ECO:0007669"/>
    <property type="project" value="UniProtKB-SubCell"/>
</dbReference>
<evidence type="ECO:0000313" key="12">
    <source>
        <dbReference type="EMBL" id="CAL1274837.1"/>
    </source>
</evidence>
<dbReference type="InterPro" id="IPR011013">
    <property type="entry name" value="Gal_mutarotase_sf_dom"/>
</dbReference>
<dbReference type="GO" id="GO:0004558">
    <property type="term" value="F:alpha-1,4-glucosidase activity"/>
    <property type="evidence" value="ECO:0007669"/>
    <property type="project" value="TreeGrafter"/>
</dbReference>
<dbReference type="Gene3D" id="2.60.40.1180">
    <property type="entry name" value="Golgi alpha-mannosidase II"/>
    <property type="match status" value="2"/>
</dbReference>
<keyword evidence="10" id="KW-0812">Transmembrane</keyword>
<proteinExistence type="inferred from homology"/>
<reference evidence="12 13" key="1">
    <citation type="submission" date="2024-04" db="EMBL/GenBank/DDBJ databases">
        <authorList>
            <person name="Rising A."/>
            <person name="Reimegard J."/>
            <person name="Sonavane S."/>
            <person name="Akerstrom W."/>
            <person name="Nylinder S."/>
            <person name="Hedman E."/>
            <person name="Kallberg Y."/>
        </authorList>
    </citation>
    <scope>NUCLEOTIDE SEQUENCE [LARGE SCALE GENOMIC DNA]</scope>
</reference>
<dbReference type="SUPFAM" id="SSF51445">
    <property type="entry name" value="(Trans)glycosidases"/>
    <property type="match status" value="1"/>
</dbReference>
<evidence type="ECO:0000256" key="8">
    <source>
        <dbReference type="PROSITE-ProRule" id="PRU00779"/>
    </source>
</evidence>
<dbReference type="AlphaFoldDB" id="A0AAV1ZSQ4"/>
<dbReference type="InterPro" id="IPR017957">
    <property type="entry name" value="P_trefoil_CS"/>
</dbReference>
<comment type="caution">
    <text evidence="12">The sequence shown here is derived from an EMBL/GenBank/DDBJ whole genome shotgun (WGS) entry which is preliminary data.</text>
</comment>
<dbReference type="SUPFAM" id="SSF57492">
    <property type="entry name" value="Trefoil"/>
    <property type="match status" value="1"/>
</dbReference>
<evidence type="ECO:0000256" key="4">
    <source>
        <dbReference type="ARBA" id="ARBA00023136"/>
    </source>
</evidence>
<gene>
    <name evidence="12" type="ORF">LARSCL_LOCUS7735</name>
</gene>
<dbReference type="SUPFAM" id="SSF51011">
    <property type="entry name" value="Glycosyl hydrolase domain"/>
    <property type="match status" value="1"/>
</dbReference>
<evidence type="ECO:0000256" key="9">
    <source>
        <dbReference type="RuleBase" id="RU361185"/>
    </source>
</evidence>
<evidence type="ECO:0000256" key="1">
    <source>
        <dbReference type="ARBA" id="ARBA00004308"/>
    </source>
</evidence>
<dbReference type="PROSITE" id="PS00025">
    <property type="entry name" value="P_TREFOIL_1"/>
    <property type="match status" value="1"/>
</dbReference>
<dbReference type="CDD" id="cd00111">
    <property type="entry name" value="Trefoil"/>
    <property type="match status" value="1"/>
</dbReference>
<organism evidence="12 13">
    <name type="scientific">Larinioides sclopetarius</name>
    <dbReference type="NCBI Taxonomy" id="280406"/>
    <lineage>
        <taxon>Eukaryota</taxon>
        <taxon>Metazoa</taxon>
        <taxon>Ecdysozoa</taxon>
        <taxon>Arthropoda</taxon>
        <taxon>Chelicerata</taxon>
        <taxon>Arachnida</taxon>
        <taxon>Araneae</taxon>
        <taxon>Araneomorphae</taxon>
        <taxon>Entelegynae</taxon>
        <taxon>Araneoidea</taxon>
        <taxon>Araneidae</taxon>
        <taxon>Larinioides</taxon>
    </lineage>
</organism>
<dbReference type="GO" id="GO:0030246">
    <property type="term" value="F:carbohydrate binding"/>
    <property type="evidence" value="ECO:0007669"/>
    <property type="project" value="InterPro"/>
</dbReference>
<feature type="transmembrane region" description="Helical" evidence="10">
    <location>
        <begin position="34"/>
        <end position="54"/>
    </location>
</feature>
<evidence type="ECO:0000256" key="2">
    <source>
        <dbReference type="ARBA" id="ARBA00007806"/>
    </source>
</evidence>
<sequence length="962" mass="109416">MQGIHRKMVLAKESTSDDQLYLFLNEKPRKKISLLWVFIFLGLLLCFLSFAYWYSNRYTVIYFCATKINAASVCSGISNADKFDCHPDKNVSEESCLQRGCCYQVNSNSPPNKSSSLDIPYCFYPLNYDGYSISNLTFDERHIKADLRRTSPSGFPNDILNLRLLISFINDNTVRIKITNANAARFQIPIPINDGIKSLEKPYYDVAVDPETSQLTITRKATKTIIFKTKLSQLVYSDQFLQLSTYLPSSYLYGIGETSGKFLRNLNWTRTLLFNSDRAPTPNFPTYGSHPFYLSLEEDGNANGLFLFNCNAMDVILQPTPAITFRPIGGIFDFFIMLGPSPSNVVQQYTNIVGRTFMPPYWSLGFHLCRFGYGSLDKTNKTLQRNIDAGILIDVQWNDIDYMNKSKDFTYDKDKFADLPDFVEYLHSNGMHYVIMTDPGISSSEESGTYPPYDDGVEDDLFIKNPNGTQFVGKVWTDGGTVFPDFSHPKTNGYWAKQLANFYNIVKYDGIWIDMNEPSNFFNGGSNGCMNSSYEDPPYVPNGDSNLPLYHKTICMTAKHYSTLHYNEHNLMAFREAIATNQALKNIRKKRPFIISRASFAGQGRESGHWNGDISSTWSDMRYTIPSMLNFNLFGMSMIGSDICGFAGNTTVELCARWHALGAFYPFARNHNDRGNMEQDPAILGPTVVEATKNAFIKRYLLLPYLYTLFARSHVFGDTVVRPLFFEFPHDKNTYSIDEEFLWGPGLMIVPALYENSTNVNAYFPKGKWYVDTLNPINSSGESFSLYIPLSDVYVAFRGGYIFPIQIPGNNTEMSRKQPFALIIALDHDLKANGELYWDDGDSLDTYEKGIYNLINFNVSPNNFISTVVNRGYINSMNLGAIWFAGFVNEPMELTVNGINCTKEHFKAKKNAESLLDQLQIFEIVDERTSEHPYCYYTFNPSTLFISLRNVSLLSPLTASWK</sequence>
<evidence type="ECO:0000259" key="11">
    <source>
        <dbReference type="PROSITE" id="PS51448"/>
    </source>
</evidence>
<dbReference type="Gene3D" id="3.20.20.80">
    <property type="entry name" value="Glycosidases"/>
    <property type="match status" value="1"/>
</dbReference>
<dbReference type="InterPro" id="IPR044913">
    <property type="entry name" value="P_trefoil_dom_sf"/>
</dbReference>
<dbReference type="Pfam" id="PF00088">
    <property type="entry name" value="Trefoil"/>
    <property type="match status" value="1"/>
</dbReference>
<dbReference type="SMART" id="SM00018">
    <property type="entry name" value="PD"/>
    <property type="match status" value="1"/>
</dbReference>
<dbReference type="Pfam" id="PF13802">
    <property type="entry name" value="Gal_mutarotas_2"/>
    <property type="match status" value="1"/>
</dbReference>
<dbReference type="CDD" id="cd14752">
    <property type="entry name" value="GH31_N"/>
    <property type="match status" value="1"/>
</dbReference>
<evidence type="ECO:0000256" key="5">
    <source>
        <dbReference type="ARBA" id="ARBA00023157"/>
    </source>
</evidence>
<dbReference type="Pfam" id="PF21365">
    <property type="entry name" value="Glyco_hydro_31_3rd"/>
    <property type="match status" value="1"/>
</dbReference>
<dbReference type="PANTHER" id="PTHR22762">
    <property type="entry name" value="ALPHA-GLUCOSIDASE"/>
    <property type="match status" value="1"/>
</dbReference>
<dbReference type="InterPro" id="IPR000519">
    <property type="entry name" value="P_trefoil_dom"/>
</dbReference>
<keyword evidence="4 10" id="KW-0472">Membrane</keyword>
<dbReference type="PANTHER" id="PTHR22762:SF131">
    <property type="entry name" value="GLYCOSIDE HYDROLASE FAMILY 31 N-TERMINAL DOMAIN-CONTAINING PROTEIN"/>
    <property type="match status" value="1"/>
</dbReference>
<accession>A0AAV1ZSQ4</accession>